<dbReference type="PANTHER" id="PTHR14403:SF6">
    <property type="entry name" value="PRO-FMRFAMIDE-RELATED NEUROPEPTIDE VF"/>
    <property type="match status" value="1"/>
</dbReference>
<dbReference type="InterPro" id="IPR026297">
    <property type="entry name" value="FMRFamide-related/fGRP"/>
</dbReference>
<evidence type="ECO:0000313" key="9">
    <source>
        <dbReference type="EMBL" id="KAK0130764.1"/>
    </source>
</evidence>
<dbReference type="GO" id="GO:0005102">
    <property type="term" value="F:signaling receptor binding"/>
    <property type="evidence" value="ECO:0007669"/>
    <property type="project" value="TreeGrafter"/>
</dbReference>
<evidence type="ECO:0000256" key="8">
    <source>
        <dbReference type="SAM" id="Phobius"/>
    </source>
</evidence>
<keyword evidence="3" id="KW-0964">Secreted</keyword>
<evidence type="ECO:0000256" key="5">
    <source>
        <dbReference type="ARBA" id="ARBA00022815"/>
    </source>
</evidence>
<evidence type="ECO:0000256" key="7">
    <source>
        <dbReference type="SAM" id="MobiDB-lite"/>
    </source>
</evidence>
<dbReference type="GO" id="GO:0007218">
    <property type="term" value="P:neuropeptide signaling pathway"/>
    <property type="evidence" value="ECO:0007669"/>
    <property type="project" value="UniProtKB-KW"/>
</dbReference>
<keyword evidence="4" id="KW-0732">Signal</keyword>
<keyword evidence="8" id="KW-0472">Membrane</keyword>
<evidence type="ECO:0000256" key="3">
    <source>
        <dbReference type="ARBA" id="ARBA00022525"/>
    </source>
</evidence>
<evidence type="ECO:0000313" key="10">
    <source>
        <dbReference type="Proteomes" id="UP001174136"/>
    </source>
</evidence>
<name>A0AA47LZD3_MERPO</name>
<accession>A0AA47LZD3</accession>
<comment type="caution">
    <text evidence="9">The sequence shown here is derived from an EMBL/GenBank/DDBJ whole genome shotgun (WGS) entry which is preliminary data.</text>
</comment>
<dbReference type="GO" id="GO:0005576">
    <property type="term" value="C:extracellular region"/>
    <property type="evidence" value="ECO:0007669"/>
    <property type="project" value="UniProtKB-SubCell"/>
</dbReference>
<reference evidence="9" key="1">
    <citation type="journal article" date="2023" name="Front. Mar. Sci.">
        <title>A new Merluccius polli reference genome to investigate the effects of global change in West African waters.</title>
        <authorList>
            <person name="Mateo J.L."/>
            <person name="Blanco-Fernandez C."/>
            <person name="Garcia-Vazquez E."/>
            <person name="Machado-Schiaffino G."/>
        </authorList>
    </citation>
    <scope>NUCLEOTIDE SEQUENCE</scope>
    <source>
        <strain evidence="9">C29</strain>
        <tissue evidence="9">Fin</tissue>
    </source>
</reference>
<dbReference type="Proteomes" id="UP001174136">
    <property type="component" value="Unassembled WGS sequence"/>
</dbReference>
<organism evidence="9 10">
    <name type="scientific">Merluccius polli</name>
    <name type="common">Benguela hake</name>
    <name type="synonym">Merluccius cadenati</name>
    <dbReference type="NCBI Taxonomy" id="89951"/>
    <lineage>
        <taxon>Eukaryota</taxon>
        <taxon>Metazoa</taxon>
        <taxon>Chordata</taxon>
        <taxon>Craniata</taxon>
        <taxon>Vertebrata</taxon>
        <taxon>Euteleostomi</taxon>
        <taxon>Actinopterygii</taxon>
        <taxon>Neopterygii</taxon>
        <taxon>Teleostei</taxon>
        <taxon>Neoteleostei</taxon>
        <taxon>Acanthomorphata</taxon>
        <taxon>Zeiogadaria</taxon>
        <taxon>Gadariae</taxon>
        <taxon>Gadiformes</taxon>
        <taxon>Gadoidei</taxon>
        <taxon>Merlucciidae</taxon>
        <taxon>Merluccius</taxon>
    </lineage>
</organism>
<dbReference type="EMBL" id="JAOPHQ010006634">
    <property type="protein sequence ID" value="KAK0130764.1"/>
    <property type="molecule type" value="Genomic_DNA"/>
</dbReference>
<keyword evidence="5" id="KW-0027">Amidation</keyword>
<dbReference type="GO" id="GO:0032277">
    <property type="term" value="P:negative regulation of gonadotropin secretion"/>
    <property type="evidence" value="ECO:0007669"/>
    <property type="project" value="TreeGrafter"/>
</dbReference>
<dbReference type="PANTHER" id="PTHR14403">
    <property type="entry name" value="RFAMIDE PEPTIDE GONADOTROPIN INHIBITORY HORMONE"/>
    <property type="match status" value="1"/>
</dbReference>
<protein>
    <submittedName>
        <fullName evidence="9">Uncharacterized protein</fullName>
    </submittedName>
</protein>
<evidence type="ECO:0000256" key="6">
    <source>
        <dbReference type="ARBA" id="ARBA00023320"/>
    </source>
</evidence>
<keyword evidence="10" id="KW-1185">Reference proteome</keyword>
<comment type="similarity">
    <text evidence="2">Belongs to the FARP (FMRFamide related peptide) family.</text>
</comment>
<feature type="region of interest" description="Disordered" evidence="7">
    <location>
        <begin position="454"/>
        <end position="473"/>
    </location>
</feature>
<dbReference type="AlphaFoldDB" id="A0AA47LZD3"/>
<sequence length="551" mass="59932">MPIRSSILSAPSTGCVMNCNSGKQTERRETAGDGVMMVMMLHTVLVLGVLALAGAVGAAASEQVFYGKPVRSEKTFSVEGRHVGRKRPGLQAIGEMRRSMDLAELDMQPVSPTNGKVRLPTMVRLNPLIAKPPSQYANLPLRFGRQSEPQIDRTLSIPNLPQRFGRACAECPDMDNAARPPATPQQQWLSVINWPHRSPLLSAINWTRAMMDDAMPPEPTAGLPVTCLSSPPLQTAGHPESGLVDQQHCGRARSSPRLAPARPYTGIKRDFCREDGPWDANTWPNLATRQKGTQCFSGILELNGTTSIFTRDPEQSSGVTNTLCSSPCLSEIKPGRRSIQWIALIDKPNATRSCKMDIMKTSVYLCVALCSARAFFHRTHADNILFARSALRLLDRPVRFEPCCLMSPPPPPLFPPPPKLWKHGNPVDIGVSVPGVAKGPNHKEPTEVVPGCATGPPGPPGPEGQSGLPGIRGPKGEKVSPVLLIQSVLRRPAFFYTLLISLSASELQDKSPWPPTPPPASLLMLAGCSGWLAGWLGGWRRWRAFNDRPTK</sequence>
<gene>
    <name evidence="9" type="ORF">N1851_034567</name>
</gene>
<comment type="subcellular location">
    <subcellularLocation>
        <location evidence="1">Secreted</location>
    </subcellularLocation>
</comment>
<keyword evidence="8" id="KW-0812">Transmembrane</keyword>
<evidence type="ECO:0000256" key="1">
    <source>
        <dbReference type="ARBA" id="ARBA00004613"/>
    </source>
</evidence>
<feature type="transmembrane region" description="Helical" evidence="8">
    <location>
        <begin position="37"/>
        <end position="60"/>
    </location>
</feature>
<keyword evidence="6" id="KW-0527">Neuropeptide</keyword>
<evidence type="ECO:0000256" key="2">
    <source>
        <dbReference type="ARBA" id="ARBA00006356"/>
    </source>
</evidence>
<evidence type="ECO:0000256" key="4">
    <source>
        <dbReference type="ARBA" id="ARBA00022729"/>
    </source>
</evidence>
<keyword evidence="8" id="KW-1133">Transmembrane helix</keyword>
<proteinExistence type="inferred from homology"/>